<dbReference type="Proteomes" id="UP001161325">
    <property type="component" value="Unassembled WGS sequence"/>
</dbReference>
<gene>
    <name evidence="3" type="ORF">rosag_02950</name>
</gene>
<feature type="domain" description="Beta-lactamase-related" evidence="2">
    <location>
        <begin position="51"/>
        <end position="355"/>
    </location>
</feature>
<proteinExistence type="predicted"/>
<dbReference type="PANTHER" id="PTHR46825">
    <property type="entry name" value="D-ALANYL-D-ALANINE-CARBOXYPEPTIDASE/ENDOPEPTIDASE AMPH"/>
    <property type="match status" value="1"/>
</dbReference>
<dbReference type="EMBL" id="BRXS01000001">
    <property type="protein sequence ID" value="GLC23782.1"/>
    <property type="molecule type" value="Genomic_DNA"/>
</dbReference>
<keyword evidence="4" id="KW-1185">Reference proteome</keyword>
<dbReference type="RefSeq" id="WP_284348228.1">
    <property type="nucleotide sequence ID" value="NZ_BRXS01000001.1"/>
</dbReference>
<sequence>MKNTSRALAVAAVAALPVRAAAAQLPAGTTPPTAEVLAARIDSVVKADLLPRGFPSVSIAVTRGGRPLLERAWGVADVATGRKAEPTTTYNIGSMAKQFTAALVLKLVERGRLSLTDPVGRHLKGLPPEWNAITIEQLLNHTSGLARDFATGRPETDVVPGDSLVAMAARDTLVTKPGTTFAYSNTGYMLLGVLVEKVHGRPYGVVLRDEIARPLGLTSLGWCESVARNRAATGYLRSSDGRAAPRGATHASQDIGASAICATASDIATWNQALHGGRVLSAASYAAMTTPRGAATGRYGFGLVPRKAPWGAPAIVHDGEDSGFSSHNAWFPAESLSVTLLYNALPRLEASMADFVGLIALGGSPRPIAPMPRIELPVAATQGAGRPPLVGAYELAAGRLFIVTFEDGSLYVTPTGGARQPLVLQSGTTYTLGGPQSTTTVTFRVDASGVVTGFVARSNGVDRELRKIR</sequence>
<dbReference type="SUPFAM" id="SSF56601">
    <property type="entry name" value="beta-lactamase/transpeptidase-like"/>
    <property type="match status" value="1"/>
</dbReference>
<dbReference type="Pfam" id="PF00144">
    <property type="entry name" value="Beta-lactamase"/>
    <property type="match status" value="1"/>
</dbReference>
<feature type="chain" id="PRO_5041233914" description="Beta-lactamase-related domain-containing protein" evidence="1">
    <location>
        <begin position="23"/>
        <end position="469"/>
    </location>
</feature>
<dbReference type="InterPro" id="IPR001466">
    <property type="entry name" value="Beta-lactam-related"/>
</dbReference>
<dbReference type="InterPro" id="IPR012338">
    <property type="entry name" value="Beta-lactam/transpept-like"/>
</dbReference>
<dbReference type="InterPro" id="IPR050491">
    <property type="entry name" value="AmpC-like"/>
</dbReference>
<evidence type="ECO:0000256" key="1">
    <source>
        <dbReference type="SAM" id="SignalP"/>
    </source>
</evidence>
<reference evidence="3" key="1">
    <citation type="submission" date="2022-08" db="EMBL/GenBank/DDBJ databases">
        <title>Draft genome sequencing of Roseisolibacter agri AW1220.</title>
        <authorList>
            <person name="Tobiishi Y."/>
            <person name="Tonouchi A."/>
        </authorList>
    </citation>
    <scope>NUCLEOTIDE SEQUENCE</scope>
    <source>
        <strain evidence="3">AW1220</strain>
    </source>
</reference>
<evidence type="ECO:0000313" key="4">
    <source>
        <dbReference type="Proteomes" id="UP001161325"/>
    </source>
</evidence>
<dbReference type="Gene3D" id="3.40.710.10">
    <property type="entry name" value="DD-peptidase/beta-lactamase superfamily"/>
    <property type="match status" value="1"/>
</dbReference>
<accession>A0AA37Q380</accession>
<feature type="signal peptide" evidence="1">
    <location>
        <begin position="1"/>
        <end position="22"/>
    </location>
</feature>
<keyword evidence="1" id="KW-0732">Signal</keyword>
<organism evidence="3 4">
    <name type="scientific">Roseisolibacter agri</name>
    <dbReference type="NCBI Taxonomy" id="2014610"/>
    <lineage>
        <taxon>Bacteria</taxon>
        <taxon>Pseudomonadati</taxon>
        <taxon>Gemmatimonadota</taxon>
        <taxon>Gemmatimonadia</taxon>
        <taxon>Gemmatimonadales</taxon>
        <taxon>Gemmatimonadaceae</taxon>
        <taxon>Roseisolibacter</taxon>
    </lineage>
</organism>
<comment type="caution">
    <text evidence="3">The sequence shown here is derived from an EMBL/GenBank/DDBJ whole genome shotgun (WGS) entry which is preliminary data.</text>
</comment>
<evidence type="ECO:0000259" key="2">
    <source>
        <dbReference type="Pfam" id="PF00144"/>
    </source>
</evidence>
<protein>
    <recommendedName>
        <fullName evidence="2">Beta-lactamase-related domain-containing protein</fullName>
    </recommendedName>
</protein>
<name>A0AA37Q380_9BACT</name>
<dbReference type="AlphaFoldDB" id="A0AA37Q380"/>
<evidence type="ECO:0000313" key="3">
    <source>
        <dbReference type="EMBL" id="GLC23782.1"/>
    </source>
</evidence>
<dbReference type="PANTHER" id="PTHR46825:SF9">
    <property type="entry name" value="BETA-LACTAMASE-RELATED DOMAIN-CONTAINING PROTEIN"/>
    <property type="match status" value="1"/>
</dbReference>